<dbReference type="Proteomes" id="UP001501138">
    <property type="component" value="Unassembled WGS sequence"/>
</dbReference>
<comment type="similarity">
    <text evidence="1">Belongs to the AHA1 family.</text>
</comment>
<evidence type="ECO:0000256" key="1">
    <source>
        <dbReference type="ARBA" id="ARBA00006817"/>
    </source>
</evidence>
<evidence type="ECO:0000259" key="2">
    <source>
        <dbReference type="Pfam" id="PF08327"/>
    </source>
</evidence>
<organism evidence="3 4">
    <name type="scientific">Isoptericola hypogeus</name>
    <dbReference type="NCBI Taxonomy" id="300179"/>
    <lineage>
        <taxon>Bacteria</taxon>
        <taxon>Bacillati</taxon>
        <taxon>Actinomycetota</taxon>
        <taxon>Actinomycetes</taxon>
        <taxon>Micrococcales</taxon>
        <taxon>Promicromonosporaceae</taxon>
        <taxon>Isoptericola</taxon>
    </lineage>
</organism>
<keyword evidence="4" id="KW-1185">Reference proteome</keyword>
<dbReference type="EMBL" id="BAAAPM010000003">
    <property type="protein sequence ID" value="GAA1721725.1"/>
    <property type="molecule type" value="Genomic_DNA"/>
</dbReference>
<gene>
    <name evidence="3" type="ORF">GCM10009809_16760</name>
</gene>
<dbReference type="InterPro" id="IPR013538">
    <property type="entry name" value="ASHA1/2-like_C"/>
</dbReference>
<dbReference type="Gene3D" id="3.30.530.20">
    <property type="match status" value="1"/>
</dbReference>
<dbReference type="SUPFAM" id="SSF55961">
    <property type="entry name" value="Bet v1-like"/>
    <property type="match status" value="1"/>
</dbReference>
<dbReference type="CDD" id="cd07814">
    <property type="entry name" value="SRPBCC_CalC_Aha1-like"/>
    <property type="match status" value="1"/>
</dbReference>
<reference evidence="3 4" key="1">
    <citation type="journal article" date="2019" name="Int. J. Syst. Evol. Microbiol.">
        <title>The Global Catalogue of Microorganisms (GCM) 10K type strain sequencing project: providing services to taxonomists for standard genome sequencing and annotation.</title>
        <authorList>
            <consortium name="The Broad Institute Genomics Platform"/>
            <consortium name="The Broad Institute Genome Sequencing Center for Infectious Disease"/>
            <person name="Wu L."/>
            <person name="Ma J."/>
        </authorList>
    </citation>
    <scope>NUCLEOTIDE SEQUENCE [LARGE SCALE GENOMIC DNA]</scope>
    <source>
        <strain evidence="3 4">JCM 15589</strain>
    </source>
</reference>
<comment type="caution">
    <text evidence="3">The sequence shown here is derived from an EMBL/GenBank/DDBJ whole genome shotgun (WGS) entry which is preliminary data.</text>
</comment>
<accession>A0ABN2JB85</accession>
<sequence>MTTPTSPDTPETATGNATADAWTEHVATASVHVAEPPSRVWAELMHPGARWMLGANIETDFRPGSPITFEGHFFGRQFADKGVVIAVERPHLLHFTHFSPLSDLEDVPENYHDIRITLEPDDSGTVVTVLQQNVDTAEHAARSEGHWRTALDTLAHRDGAPRRR</sequence>
<proteinExistence type="inferred from homology"/>
<evidence type="ECO:0000313" key="4">
    <source>
        <dbReference type="Proteomes" id="UP001501138"/>
    </source>
</evidence>
<evidence type="ECO:0000313" key="3">
    <source>
        <dbReference type="EMBL" id="GAA1721725.1"/>
    </source>
</evidence>
<name>A0ABN2JB85_9MICO</name>
<dbReference type="RefSeq" id="WP_344247529.1">
    <property type="nucleotide sequence ID" value="NZ_BAAAPM010000003.1"/>
</dbReference>
<protein>
    <recommendedName>
        <fullName evidence="2">Activator of Hsp90 ATPase homologue 1/2-like C-terminal domain-containing protein</fullName>
    </recommendedName>
</protein>
<dbReference type="Pfam" id="PF08327">
    <property type="entry name" value="AHSA1"/>
    <property type="match status" value="1"/>
</dbReference>
<feature type="domain" description="Activator of Hsp90 ATPase homologue 1/2-like C-terminal" evidence="2">
    <location>
        <begin position="36"/>
        <end position="155"/>
    </location>
</feature>
<dbReference type="InterPro" id="IPR023393">
    <property type="entry name" value="START-like_dom_sf"/>
</dbReference>